<dbReference type="InterPro" id="IPR009057">
    <property type="entry name" value="Homeodomain-like_sf"/>
</dbReference>
<protein>
    <recommendedName>
        <fullName evidence="4">HTH tetR-type domain-containing protein</fullName>
    </recommendedName>
</protein>
<keyword evidence="6" id="KW-1185">Reference proteome</keyword>
<proteinExistence type="predicted"/>
<evidence type="ECO:0000313" key="6">
    <source>
        <dbReference type="Proteomes" id="UP000609879"/>
    </source>
</evidence>
<sequence>MTAPNPHNAGPAAASDNASPAAPANAGAATVPDNASLAASSNASPATAPDNASPAASSNASPATAPDNASPAASSNVGPAIASLAAPGNAGPAAASDNASRAAPGNASPAAAPDSPASAATQPEGRRRVQQARGPEARRRVQRARDPEARRRALAAAALEVIAEAGIGRTTHRAVAARAGLPLGATTYYFPTLDDLIAAGLRKAAADLHDDLELWAARLRDTPDVPAALADLIAEYLADRRRAQIECELYVAAGRDAALRPLALAWVDGLRNLLTPHLGETAARDLIALIDGVMLQALITGAEVDAPALTATIRRLAAP</sequence>
<keyword evidence="1 2" id="KW-0238">DNA-binding</keyword>
<dbReference type="SUPFAM" id="SSF46689">
    <property type="entry name" value="Homeodomain-like"/>
    <property type="match status" value="1"/>
</dbReference>
<dbReference type="InterPro" id="IPR041583">
    <property type="entry name" value="TetR_C_31"/>
</dbReference>
<comment type="caution">
    <text evidence="5">The sequence shown here is derived from an EMBL/GenBank/DDBJ whole genome shotgun (WGS) entry which is preliminary data.</text>
</comment>
<feature type="compositionally biased region" description="Basic and acidic residues" evidence="3">
    <location>
        <begin position="135"/>
        <end position="149"/>
    </location>
</feature>
<evidence type="ECO:0000256" key="1">
    <source>
        <dbReference type="ARBA" id="ARBA00023125"/>
    </source>
</evidence>
<dbReference type="PROSITE" id="PS50977">
    <property type="entry name" value="HTH_TETR_2"/>
    <property type="match status" value="1"/>
</dbReference>
<evidence type="ECO:0000259" key="4">
    <source>
        <dbReference type="PROSITE" id="PS50977"/>
    </source>
</evidence>
<organism evidence="5 6">
    <name type="scientific">Paractinoplanes deccanensis</name>
    <dbReference type="NCBI Taxonomy" id="113561"/>
    <lineage>
        <taxon>Bacteria</taxon>
        <taxon>Bacillati</taxon>
        <taxon>Actinomycetota</taxon>
        <taxon>Actinomycetes</taxon>
        <taxon>Micromonosporales</taxon>
        <taxon>Micromonosporaceae</taxon>
        <taxon>Paractinoplanes</taxon>
    </lineage>
</organism>
<dbReference type="InterPro" id="IPR036271">
    <property type="entry name" value="Tet_transcr_reg_TetR-rel_C_sf"/>
</dbReference>
<reference evidence="5 6" key="1">
    <citation type="submission" date="2021-01" db="EMBL/GenBank/DDBJ databases">
        <title>Whole genome shotgun sequence of Actinoplanes deccanensis NBRC 13994.</title>
        <authorList>
            <person name="Komaki H."/>
            <person name="Tamura T."/>
        </authorList>
    </citation>
    <scope>NUCLEOTIDE SEQUENCE [LARGE SCALE GENOMIC DNA]</scope>
    <source>
        <strain evidence="5 6">NBRC 13994</strain>
    </source>
</reference>
<evidence type="ECO:0000313" key="5">
    <source>
        <dbReference type="EMBL" id="GID73864.1"/>
    </source>
</evidence>
<dbReference type="EMBL" id="BOMI01000042">
    <property type="protein sequence ID" value="GID73864.1"/>
    <property type="molecule type" value="Genomic_DNA"/>
</dbReference>
<feature type="domain" description="HTH tetR-type" evidence="4">
    <location>
        <begin position="148"/>
        <end position="208"/>
    </location>
</feature>
<evidence type="ECO:0000256" key="2">
    <source>
        <dbReference type="PROSITE-ProRule" id="PRU00335"/>
    </source>
</evidence>
<dbReference type="InterPro" id="IPR001647">
    <property type="entry name" value="HTH_TetR"/>
</dbReference>
<accession>A0ABQ3Y1I2</accession>
<evidence type="ECO:0000256" key="3">
    <source>
        <dbReference type="SAM" id="MobiDB-lite"/>
    </source>
</evidence>
<feature type="compositionally biased region" description="Low complexity" evidence="3">
    <location>
        <begin position="1"/>
        <end position="120"/>
    </location>
</feature>
<dbReference type="Pfam" id="PF17940">
    <property type="entry name" value="TetR_C_31"/>
    <property type="match status" value="1"/>
</dbReference>
<name>A0ABQ3Y1I2_9ACTN</name>
<dbReference type="Gene3D" id="1.10.357.10">
    <property type="entry name" value="Tetracycline Repressor, domain 2"/>
    <property type="match status" value="1"/>
</dbReference>
<dbReference type="SUPFAM" id="SSF48498">
    <property type="entry name" value="Tetracyclin repressor-like, C-terminal domain"/>
    <property type="match status" value="1"/>
</dbReference>
<gene>
    <name evidence="5" type="ORF">Ade02nite_25050</name>
</gene>
<dbReference type="Pfam" id="PF00440">
    <property type="entry name" value="TetR_N"/>
    <property type="match status" value="1"/>
</dbReference>
<feature type="region of interest" description="Disordered" evidence="3">
    <location>
        <begin position="1"/>
        <end position="149"/>
    </location>
</feature>
<feature type="DNA-binding region" description="H-T-H motif" evidence="2">
    <location>
        <begin position="171"/>
        <end position="190"/>
    </location>
</feature>
<dbReference type="Proteomes" id="UP000609879">
    <property type="component" value="Unassembled WGS sequence"/>
</dbReference>